<dbReference type="GO" id="GO:0015629">
    <property type="term" value="C:actin cytoskeleton"/>
    <property type="evidence" value="ECO:0007669"/>
    <property type="project" value="TreeGrafter"/>
</dbReference>
<dbReference type="PANTHER" id="PTHR17271">
    <property type="entry name" value="PLECKSTRIN HOMOLOGY PH DOMAIN-CONTAINING PROTEIN"/>
    <property type="match status" value="1"/>
</dbReference>
<evidence type="ECO:0000313" key="4">
    <source>
        <dbReference type="EMBL" id="KAF8773888.1"/>
    </source>
</evidence>
<evidence type="ECO:0000256" key="1">
    <source>
        <dbReference type="SAM" id="Coils"/>
    </source>
</evidence>
<feature type="domain" description="PH" evidence="3">
    <location>
        <begin position="473"/>
        <end position="569"/>
    </location>
</feature>
<name>A0A8T0EJX0_ARGBR</name>
<feature type="compositionally biased region" description="Basic and acidic residues" evidence="2">
    <location>
        <begin position="584"/>
        <end position="597"/>
    </location>
</feature>
<dbReference type="InterPro" id="IPR052223">
    <property type="entry name" value="Actin_Cytoskeleton_Reg"/>
</dbReference>
<feature type="coiled-coil region" evidence="1">
    <location>
        <begin position="1579"/>
        <end position="1677"/>
    </location>
</feature>
<feature type="region of interest" description="Disordered" evidence="2">
    <location>
        <begin position="584"/>
        <end position="733"/>
    </location>
</feature>
<dbReference type="EMBL" id="JABXBU010002227">
    <property type="protein sequence ID" value="KAF8773888.1"/>
    <property type="molecule type" value="Genomic_DNA"/>
</dbReference>
<feature type="coiled-coil region" evidence="1">
    <location>
        <begin position="1806"/>
        <end position="1847"/>
    </location>
</feature>
<keyword evidence="1" id="KW-0175">Coiled coil</keyword>
<evidence type="ECO:0000259" key="3">
    <source>
        <dbReference type="PROSITE" id="PS50003"/>
    </source>
</evidence>
<dbReference type="PANTHER" id="PTHR17271:SF1">
    <property type="entry name" value="PROTEIN OUTSPREAD"/>
    <property type="match status" value="1"/>
</dbReference>
<feature type="coiled-coil region" evidence="1">
    <location>
        <begin position="919"/>
        <end position="983"/>
    </location>
</feature>
<evidence type="ECO:0000313" key="5">
    <source>
        <dbReference type="Proteomes" id="UP000807504"/>
    </source>
</evidence>
<accession>A0A8T0EJX0</accession>
<dbReference type="Pfam" id="PF00169">
    <property type="entry name" value="PH"/>
    <property type="match status" value="2"/>
</dbReference>
<organism evidence="4 5">
    <name type="scientific">Argiope bruennichi</name>
    <name type="common">Wasp spider</name>
    <name type="synonym">Aranea bruennichi</name>
    <dbReference type="NCBI Taxonomy" id="94029"/>
    <lineage>
        <taxon>Eukaryota</taxon>
        <taxon>Metazoa</taxon>
        <taxon>Ecdysozoa</taxon>
        <taxon>Arthropoda</taxon>
        <taxon>Chelicerata</taxon>
        <taxon>Arachnida</taxon>
        <taxon>Araneae</taxon>
        <taxon>Araneomorphae</taxon>
        <taxon>Entelegynae</taxon>
        <taxon>Araneoidea</taxon>
        <taxon>Araneidae</taxon>
        <taxon>Argiope</taxon>
    </lineage>
</organism>
<dbReference type="Proteomes" id="UP000807504">
    <property type="component" value="Unassembled WGS sequence"/>
</dbReference>
<feature type="domain" description="PH" evidence="3">
    <location>
        <begin position="44"/>
        <end position="150"/>
    </location>
</feature>
<evidence type="ECO:0000256" key="2">
    <source>
        <dbReference type="SAM" id="MobiDB-lite"/>
    </source>
</evidence>
<dbReference type="SUPFAM" id="SSF50729">
    <property type="entry name" value="PH domain-like"/>
    <property type="match status" value="2"/>
</dbReference>
<feature type="coiled-coil region" evidence="1">
    <location>
        <begin position="1513"/>
        <end position="1547"/>
    </location>
</feature>
<keyword evidence="5" id="KW-1185">Reference proteome</keyword>
<reference evidence="4" key="2">
    <citation type="submission" date="2020-06" db="EMBL/GenBank/DDBJ databases">
        <authorList>
            <person name="Sheffer M."/>
        </authorList>
    </citation>
    <scope>NUCLEOTIDE SEQUENCE</scope>
</reference>
<feature type="compositionally biased region" description="Basic and acidic residues" evidence="2">
    <location>
        <begin position="703"/>
        <end position="723"/>
    </location>
</feature>
<comment type="caution">
    <text evidence="4">The sequence shown here is derived from an EMBL/GenBank/DDBJ whole genome shotgun (WGS) entry which is preliminary data.</text>
</comment>
<gene>
    <name evidence="4" type="ORF">HNY73_016499</name>
</gene>
<feature type="compositionally biased region" description="Polar residues" evidence="2">
    <location>
        <begin position="598"/>
        <end position="607"/>
    </location>
</feature>
<proteinExistence type="predicted"/>
<feature type="coiled-coil region" evidence="1">
    <location>
        <begin position="852"/>
        <end position="886"/>
    </location>
</feature>
<dbReference type="InterPro" id="IPR011993">
    <property type="entry name" value="PH-like_dom_sf"/>
</dbReference>
<dbReference type="Gene3D" id="2.30.29.30">
    <property type="entry name" value="Pleckstrin-homology domain (PH domain)/Phosphotyrosine-binding domain (PTB)"/>
    <property type="match status" value="2"/>
</dbReference>
<reference evidence="4" key="1">
    <citation type="journal article" date="2020" name="bioRxiv">
        <title>Chromosome-level reference genome of the European wasp spider Argiope bruennichi: a resource for studies on range expansion and evolutionary adaptation.</title>
        <authorList>
            <person name="Sheffer M.M."/>
            <person name="Hoppe A."/>
            <person name="Krehenwinkel H."/>
            <person name="Uhl G."/>
            <person name="Kuss A.W."/>
            <person name="Jensen L."/>
            <person name="Jensen C."/>
            <person name="Gillespie R.G."/>
            <person name="Hoff K.J."/>
            <person name="Prost S."/>
        </authorList>
    </citation>
    <scope>NUCLEOTIDE SEQUENCE</scope>
</reference>
<dbReference type="GO" id="GO:0051015">
    <property type="term" value="F:actin filament binding"/>
    <property type="evidence" value="ECO:0007669"/>
    <property type="project" value="TreeGrafter"/>
</dbReference>
<dbReference type="SMART" id="SM00233">
    <property type="entry name" value="PH"/>
    <property type="match status" value="2"/>
</dbReference>
<dbReference type="PROSITE" id="PS50003">
    <property type="entry name" value="PH_DOMAIN"/>
    <property type="match status" value="2"/>
</dbReference>
<sequence length="1854" mass="211912">MTSLKTECRKFSPNIFNKSKCQNCFRGKDAHSSEALESNRATRKVSCCGYLFVAPDWDFSLPANRNKRWQRRWFVLYDDGELAYSVDEHPETVPQAVIDMNCVLEVADAENLTGNPYALAVTCPDKVHFIKGMSKEESKKWFEVLSKFPRNTVCGKYKRNATFPCIKSAPLVKIDSPVSNLSSRRDTVDISNYTKQNGYVNSLNRNKKSAGVAFDPDDDVYPTKDTNSSPAVKTVQKSLVCEEKKKLENSFPVQNENNCLRNNALDKTNIKNEEIKNYIKQDNRDVRKLHSRSDVSKMIPSVCEEKFGIKPDWKKMPLELNTSPECIVKSIHNPVYLLMSDVPPGKKLDSYENFFSREKPRCLRRQSSFGKKSDLQKQILAWTEDHDGVVKGRTIHKSASVPNAVLREDNKILMNGLNKSQDKYSTDSLDKIHIKSNLSQIRGDPDGCNLDSLPSSYCASTAEFSNDQSNESVFLKKGWLVKQDDCKWNKYWFVLRNSALTYFSDPIAEDAGILDGFVDLRKVKSVSEVESSSGYTFCIVMKDFSKLYLSAVTAKIRNNWIRAVLQAANLKTITTDDCFPKKKPDLEKSIDSNREKTSSTNYSEGSISSLDSEKSATSSSSKTIVEEDEQDKHNSVALPPSPPLARTAISRVKERAKTRSNSRTRGSRFSSTEIHESDPSYLGDSDDGTTDHSSSSLLNTSTPKEKKPVKENSPKYVPEEKSRPERRRSFKIDSVTFQDGRKKVTEIKDKLEDSSWTIWLDISKFCKEVESKLDDIEEKSPKNGHQLSSEQKKEMGTLVSSLGRVEERLHKVQSELEKAKVTLLLNSKDSDLNLSIGKAFGCHSLKQEVSRLSGISSQNALLAQQLNKAREENRRLKAEVKVAQASSDEFELHCMSLKQASEQAEKLHKSHMELMVARVDDLTNKLLNSEKTVRQLRQRVMKLEQRQERRRSSLKGKEALSLSKEYEAKLTELEQKIGAVEGVLKSPDNPQTDANGKEEVSKESQSLLMRLHNLDKKVKDVTETVTASSDETVVLQENIPKPKIRLQVNMNENTPSQDTGEDWNSLSLSASMTDLTATSKDDECDEDPLSLSFSGCLETLSHKVSSLISWLKTSLQLLYAQGHMNPFQSSKINFISSEASEELSKLVRTLDHVTNKVDESPLVPQGITYVVGRLLYNIILLQEITNIIFKMSDFEQYKTAMLVQHLNRVKQAIKGIEQYIQQKSNPAYTNVQKTSLCNIVACLLFYRSPTEEIAEISDVKALFEEVDCERKKISSILAEFKEKFIERFCTTILELSEDSMCEKIHPQKPPDQKNDLKPLGQKQFLSHISHIISQVSQSFIAHISKSLNEVYFLCSSFQYSEKWTEYICKLLQQELSLLSSEIKSICIKHLENNFFSSSKCGVLIEYMHCSISELAQIVSIITVVDGTVILIKDAIYSDNDRSKNSPQNGIFCNMDKDALNTFHENLQRRTMSIMANLPPYRFPNAFFNLCNPNELNVAHRSVSSLLCFKQKWKAAMENERKDHRLQLEKLSARIAELQEEQRRREEEGCKSCIELRQEVSYLQAELEESRSLARSGSLCEKCRNLRLEIQRLMEQHENDLASIEKLEEQELAWKEHLEEVVQEKEKQFLDEKQKLEMQLHTAQNNLKKMELHYDEEIRNLQLLYEQKLQQKNEHLREDIKLRYSEEIEQLKSLCEKGLAAMDASHKKIVSELEQRHQKELEELMADRERALAEEAHATAIALEAVRKAHSEELQKQIQKFKDEFVLKMNKRFETQAFKKCYESDLSAVKYEILSMTEKYSAKCLENATLQEKLEIMNQQLKSTTTQVVELLAKNQQLQARLSSEQIQKQEESII</sequence>
<protein>
    <submittedName>
        <fullName evidence="4">Protein outspread like protein</fullName>
    </submittedName>
</protein>
<dbReference type="InterPro" id="IPR001849">
    <property type="entry name" value="PH_domain"/>
</dbReference>